<dbReference type="Gene3D" id="1.50.40.10">
    <property type="entry name" value="Mitochondrial carrier domain"/>
    <property type="match status" value="2"/>
</dbReference>
<comment type="subcellular location">
    <subcellularLocation>
        <location evidence="1">Membrane</location>
        <topology evidence="1">Multi-pass membrane protein</topology>
    </subcellularLocation>
</comment>
<keyword evidence="6" id="KW-0496">Mitochondrion</keyword>
<evidence type="ECO:0000259" key="12">
    <source>
        <dbReference type="Pfam" id="PF10502"/>
    </source>
</evidence>
<dbReference type="EMBL" id="JAKNSF020000170">
    <property type="protein sequence ID" value="KAK7709462.1"/>
    <property type="molecule type" value="Genomic_DNA"/>
</dbReference>
<evidence type="ECO:0000256" key="4">
    <source>
        <dbReference type="ARBA" id="ARBA00022692"/>
    </source>
</evidence>
<evidence type="ECO:0000256" key="1">
    <source>
        <dbReference type="ARBA" id="ARBA00004141"/>
    </source>
</evidence>
<evidence type="ECO:0000313" key="14">
    <source>
        <dbReference type="Proteomes" id="UP001430848"/>
    </source>
</evidence>
<evidence type="ECO:0000256" key="5">
    <source>
        <dbReference type="ARBA" id="ARBA00022737"/>
    </source>
</evidence>
<name>A0ABR1NP38_DIAER</name>
<keyword evidence="5" id="KW-0677">Repeat</keyword>
<dbReference type="PRINTS" id="PR00727">
    <property type="entry name" value="LEADERPTASE"/>
</dbReference>
<dbReference type="InterPro" id="IPR036286">
    <property type="entry name" value="LexA/Signal_pep-like_sf"/>
</dbReference>
<dbReference type="SUPFAM" id="SSF103506">
    <property type="entry name" value="Mitochondrial carrier"/>
    <property type="match status" value="1"/>
</dbReference>
<evidence type="ECO:0000256" key="6">
    <source>
        <dbReference type="ARBA" id="ARBA00022792"/>
    </source>
</evidence>
<evidence type="ECO:0000256" key="8">
    <source>
        <dbReference type="ARBA" id="ARBA00023136"/>
    </source>
</evidence>
<organism evidence="13 14">
    <name type="scientific">Diaporthe eres</name>
    <name type="common">Phomopsis oblonga</name>
    <dbReference type="NCBI Taxonomy" id="83184"/>
    <lineage>
        <taxon>Eukaryota</taxon>
        <taxon>Fungi</taxon>
        <taxon>Dikarya</taxon>
        <taxon>Ascomycota</taxon>
        <taxon>Pezizomycotina</taxon>
        <taxon>Sordariomycetes</taxon>
        <taxon>Sordariomycetidae</taxon>
        <taxon>Diaporthales</taxon>
        <taxon>Diaporthaceae</taxon>
        <taxon>Diaporthe</taxon>
        <taxon>Diaporthe eres species complex</taxon>
    </lineage>
</organism>
<evidence type="ECO:0000256" key="11">
    <source>
        <dbReference type="SAM" id="Phobius"/>
    </source>
</evidence>
<keyword evidence="8 9" id="KW-0472">Membrane</keyword>
<feature type="repeat" description="Solcar" evidence="9">
    <location>
        <begin position="304"/>
        <end position="395"/>
    </location>
</feature>
<dbReference type="Proteomes" id="UP001430848">
    <property type="component" value="Unassembled WGS sequence"/>
</dbReference>
<evidence type="ECO:0000256" key="10">
    <source>
        <dbReference type="RuleBase" id="RU000488"/>
    </source>
</evidence>
<comment type="caution">
    <text evidence="13">The sequence shown here is derived from an EMBL/GenBank/DDBJ whole genome shotgun (WGS) entry which is preliminary data.</text>
</comment>
<dbReference type="PROSITE" id="PS50920">
    <property type="entry name" value="SOLCAR"/>
    <property type="match status" value="3"/>
</dbReference>
<gene>
    <name evidence="13" type="ORF">SLS63_013235</name>
</gene>
<accession>A0ABR1NP38</accession>
<reference evidence="13 14" key="1">
    <citation type="submission" date="2024-02" db="EMBL/GenBank/DDBJ databases">
        <title>De novo assembly and annotation of 12 fungi associated with fruit tree decline syndrome in Ontario, Canada.</title>
        <authorList>
            <person name="Sulman M."/>
            <person name="Ellouze W."/>
            <person name="Ilyukhin E."/>
        </authorList>
    </citation>
    <scope>NUCLEOTIDE SEQUENCE [LARGE SCALE GENOMIC DNA]</scope>
    <source>
        <strain evidence="13 14">M169</strain>
    </source>
</reference>
<dbReference type="InterPro" id="IPR000223">
    <property type="entry name" value="Pept_S26A_signal_pept_1"/>
</dbReference>
<keyword evidence="3 10" id="KW-0813">Transport</keyword>
<evidence type="ECO:0000256" key="2">
    <source>
        <dbReference type="ARBA" id="ARBA00006375"/>
    </source>
</evidence>
<keyword evidence="7 11" id="KW-1133">Transmembrane helix</keyword>
<evidence type="ECO:0000256" key="7">
    <source>
        <dbReference type="ARBA" id="ARBA00022989"/>
    </source>
</evidence>
<evidence type="ECO:0000256" key="3">
    <source>
        <dbReference type="ARBA" id="ARBA00022448"/>
    </source>
</evidence>
<sequence>MAPGIRRVVGTTRVRGPSMYPYLNENYNETRFGYVCLTWKLYAQQNLQRGMIVTFYNPMKPETMTIKRIIGLPGDMIHTKAPFPTSYIRVPPNHIWVEGDGTKSLDSNTYGPISIRLVEGQVTHILWPFRKAQRVKWGVNKFLGAQAKSNSNKVGSENCWASRPAVIKLEISTDLIESPLESQFPKDIARRHGVMADEIDEYEGRQPYIHSMIAGGLGGTTGDMLMHSLDTVKTRQQGDPHVPPKYNSLGSSYYTIFRQEGIRRGLYGGWFPALLGSFPGTVMFFGTYEFSKRHLLDYGIQPHVAYLTGGFLGDLAASIVYVPSEVLKTRLQLQGRYQNPYFNSGYNYRGTLDAARTIVRTEGFSALFYGYQATLYRDLPFSALQFMFWEQFKDWAQQWKSSREIGTPLEFLTGASAGGLAGAMTCPLDVVKTRLQTQVNPGNGAQAAKAKQGAAVDPHISHATDGRRIKEASKRLISTSSPSTHRPKPGVAPLDTSSVFVGLRMIYKHEGIGGWFRGVGPRVVWTSIQSGCMLFLYQIILRKLDVWLPTEQPETAV</sequence>
<proteinExistence type="inferred from homology"/>
<dbReference type="Gene3D" id="2.10.109.10">
    <property type="entry name" value="Umud Fragment, subunit A"/>
    <property type="match status" value="1"/>
</dbReference>
<comment type="similarity">
    <text evidence="2 10">Belongs to the mitochondrial carrier (TC 2.A.29) family.</text>
</comment>
<dbReference type="SUPFAM" id="SSF51306">
    <property type="entry name" value="LexA/Signal peptidase"/>
    <property type="match status" value="1"/>
</dbReference>
<dbReference type="InterPro" id="IPR019533">
    <property type="entry name" value="Peptidase_S26"/>
</dbReference>
<evidence type="ECO:0000256" key="9">
    <source>
        <dbReference type="PROSITE-ProRule" id="PRU00282"/>
    </source>
</evidence>
<feature type="repeat" description="Solcar" evidence="9">
    <location>
        <begin position="405"/>
        <end position="543"/>
    </location>
</feature>
<feature type="repeat" description="Solcar" evidence="9">
    <location>
        <begin position="206"/>
        <end position="294"/>
    </location>
</feature>
<feature type="transmembrane region" description="Helical" evidence="11">
    <location>
        <begin position="266"/>
        <end position="288"/>
    </location>
</feature>
<feature type="domain" description="Peptidase S26" evidence="12">
    <location>
        <begin position="10"/>
        <end position="80"/>
    </location>
</feature>
<dbReference type="InterPro" id="IPR018108">
    <property type="entry name" value="MCP_transmembrane"/>
</dbReference>
<dbReference type="Pfam" id="PF10502">
    <property type="entry name" value="Peptidase_S26"/>
    <property type="match status" value="1"/>
</dbReference>
<dbReference type="Pfam" id="PF00153">
    <property type="entry name" value="Mito_carr"/>
    <property type="match status" value="4"/>
</dbReference>
<evidence type="ECO:0000313" key="13">
    <source>
        <dbReference type="EMBL" id="KAK7709462.1"/>
    </source>
</evidence>
<dbReference type="InterPro" id="IPR023395">
    <property type="entry name" value="MCP_dom_sf"/>
</dbReference>
<dbReference type="PANTHER" id="PTHR45667">
    <property type="entry name" value="S-ADENOSYLMETHIONINE MITOCHONDRIAL CARRIER PROTEIN"/>
    <property type="match status" value="1"/>
</dbReference>
<keyword evidence="14" id="KW-1185">Reference proteome</keyword>
<protein>
    <recommendedName>
        <fullName evidence="12">Peptidase S26 domain-containing protein</fullName>
    </recommendedName>
</protein>
<keyword evidence="4 9" id="KW-0812">Transmembrane</keyword>
<keyword evidence="6" id="KW-0999">Mitochondrion inner membrane</keyword>
<dbReference type="CDD" id="cd06530">
    <property type="entry name" value="S26_SPase_I"/>
    <property type="match status" value="1"/>
</dbReference>